<comment type="caution">
    <text evidence="8">The sequence shown here is derived from an EMBL/GenBank/DDBJ whole genome shotgun (WGS) entry which is preliminary data.</text>
</comment>
<proteinExistence type="predicted"/>
<comment type="cofactor">
    <cofactor evidence="1">
        <name>Zn(2+)</name>
        <dbReference type="ChEBI" id="CHEBI:29105"/>
    </cofactor>
</comment>
<dbReference type="GO" id="GO:0051603">
    <property type="term" value="P:proteolysis involved in protein catabolic process"/>
    <property type="evidence" value="ECO:0007669"/>
    <property type="project" value="TreeGrafter"/>
</dbReference>
<dbReference type="GO" id="GO:0016020">
    <property type="term" value="C:membrane"/>
    <property type="evidence" value="ECO:0007669"/>
    <property type="project" value="TreeGrafter"/>
</dbReference>
<dbReference type="RefSeq" id="WP_183899953.1">
    <property type="nucleotide sequence ID" value="NZ_JACIDW010000004.1"/>
</dbReference>
<keyword evidence="9" id="KW-1185">Reference proteome</keyword>
<dbReference type="Proteomes" id="UP000582090">
    <property type="component" value="Unassembled WGS sequence"/>
</dbReference>
<dbReference type="Gene3D" id="3.30.2010.10">
    <property type="entry name" value="Metalloproteases ('zincins'), catalytic domain"/>
    <property type="match status" value="1"/>
</dbReference>
<evidence type="ECO:0000313" key="9">
    <source>
        <dbReference type="Proteomes" id="UP000582090"/>
    </source>
</evidence>
<evidence type="ECO:0000313" key="8">
    <source>
        <dbReference type="EMBL" id="MBB3964317.1"/>
    </source>
</evidence>
<evidence type="ECO:0000256" key="3">
    <source>
        <dbReference type="ARBA" id="ARBA00022723"/>
    </source>
</evidence>
<accession>A0A7W6GAT5</accession>
<gene>
    <name evidence="8" type="ORF">GGQ67_001974</name>
</gene>
<dbReference type="EMBL" id="JACIDW010000004">
    <property type="protein sequence ID" value="MBB3964317.1"/>
    <property type="molecule type" value="Genomic_DNA"/>
</dbReference>
<evidence type="ECO:0000256" key="6">
    <source>
        <dbReference type="ARBA" id="ARBA00023049"/>
    </source>
</evidence>
<dbReference type="CDD" id="cd07324">
    <property type="entry name" value="M48C_Oma1-like"/>
    <property type="match status" value="1"/>
</dbReference>
<evidence type="ECO:0000259" key="7">
    <source>
        <dbReference type="Pfam" id="PF01435"/>
    </source>
</evidence>
<sequence length="514" mass="55510">MTRRARLDRMTTWKLPAPSSDVFFAACRWARLASILSVSTVALYGCQSALEQSYQPSVGPSSNPQIVDEVQKNDPRAAMGAREHPRIVASYGGEYKDAKTERLVARIAGALTAVSENPSQSYRITILNSPAINAFALPGGYLYVTRGLLALANDASEVAAVLSHEMGHVTANHGIERQKREEAEVIASRVVAEVLSSDIAGKQALARGKLRLAAFSRQQELQADVIGVRMLGEAGYDPYAASRFLDSMAGYSRFMSVDPDADQSLDFLSSHPNSAQRIELARGHARAFGQEGKVGDTGRGYYLDGIDGLLYGDSPEEGYVRGQTFLHGGLGIRFDVPPDFKIDNKVEAVMATGPGDIAIRFDGVADNQNQSLTNYISSGWVTGLDPSTIRQITVNGMEAATARASADRWDFDVTVVRNNAQIFRFLTAVPKGSAALQPTADVLRSSFRRMTPAEAASLKPLRVRVLTVQPGDNITTLAARMMGTDRKLDLFKLINALPTGASVAPGDRVKIISE</sequence>
<evidence type="ECO:0000256" key="2">
    <source>
        <dbReference type="ARBA" id="ARBA00022670"/>
    </source>
</evidence>
<keyword evidence="4" id="KW-0378">Hydrolase</keyword>
<keyword evidence="3" id="KW-0479">Metal-binding</keyword>
<organism evidence="8 9">
    <name type="scientific">Rhizobium metallidurans</name>
    <dbReference type="NCBI Taxonomy" id="1265931"/>
    <lineage>
        <taxon>Bacteria</taxon>
        <taxon>Pseudomonadati</taxon>
        <taxon>Pseudomonadota</taxon>
        <taxon>Alphaproteobacteria</taxon>
        <taxon>Hyphomicrobiales</taxon>
        <taxon>Rhizobiaceae</taxon>
        <taxon>Rhizobium/Agrobacterium group</taxon>
        <taxon>Rhizobium</taxon>
    </lineage>
</organism>
<keyword evidence="6" id="KW-0482">Metalloprotease</keyword>
<keyword evidence="2 8" id="KW-0645">Protease</keyword>
<feature type="domain" description="Peptidase M48" evidence="7">
    <location>
        <begin position="101"/>
        <end position="282"/>
    </location>
</feature>
<protein>
    <submittedName>
        <fullName evidence="8">Putative Zn-dependent protease</fullName>
    </submittedName>
</protein>
<evidence type="ECO:0000256" key="1">
    <source>
        <dbReference type="ARBA" id="ARBA00001947"/>
    </source>
</evidence>
<dbReference type="InterPro" id="IPR051156">
    <property type="entry name" value="Mito/Outer_Membr_Metalloprot"/>
</dbReference>
<reference evidence="8 9" key="1">
    <citation type="submission" date="2020-08" db="EMBL/GenBank/DDBJ databases">
        <title>Genomic Encyclopedia of Type Strains, Phase IV (KMG-IV): sequencing the most valuable type-strain genomes for metagenomic binning, comparative biology and taxonomic classification.</title>
        <authorList>
            <person name="Goeker M."/>
        </authorList>
    </citation>
    <scope>NUCLEOTIDE SEQUENCE [LARGE SCALE GENOMIC DNA]</scope>
    <source>
        <strain evidence="8 9">DSM 26575</strain>
    </source>
</reference>
<dbReference type="PANTHER" id="PTHR22726:SF1">
    <property type="entry name" value="METALLOENDOPEPTIDASE OMA1, MITOCHONDRIAL"/>
    <property type="match status" value="1"/>
</dbReference>
<dbReference type="Pfam" id="PF01435">
    <property type="entry name" value="Peptidase_M48"/>
    <property type="match status" value="1"/>
</dbReference>
<keyword evidence="5" id="KW-0862">Zinc</keyword>
<dbReference type="InterPro" id="IPR001915">
    <property type="entry name" value="Peptidase_M48"/>
</dbReference>
<dbReference type="AlphaFoldDB" id="A0A7W6GAT5"/>
<dbReference type="PANTHER" id="PTHR22726">
    <property type="entry name" value="METALLOENDOPEPTIDASE OMA1"/>
    <property type="match status" value="1"/>
</dbReference>
<evidence type="ECO:0000256" key="5">
    <source>
        <dbReference type="ARBA" id="ARBA00022833"/>
    </source>
</evidence>
<name>A0A7W6GAT5_9HYPH</name>
<dbReference type="GO" id="GO:0046872">
    <property type="term" value="F:metal ion binding"/>
    <property type="evidence" value="ECO:0007669"/>
    <property type="project" value="UniProtKB-KW"/>
</dbReference>
<dbReference type="GO" id="GO:0004222">
    <property type="term" value="F:metalloendopeptidase activity"/>
    <property type="evidence" value="ECO:0007669"/>
    <property type="project" value="InterPro"/>
</dbReference>
<evidence type="ECO:0000256" key="4">
    <source>
        <dbReference type="ARBA" id="ARBA00022801"/>
    </source>
</evidence>